<protein>
    <submittedName>
        <fullName evidence="1">Uncharacterized protein</fullName>
    </submittedName>
</protein>
<evidence type="ECO:0000313" key="1">
    <source>
        <dbReference type="EMBL" id="RXH78945.1"/>
    </source>
</evidence>
<dbReference type="AlphaFoldDB" id="A0A498IAF9"/>
<evidence type="ECO:0000313" key="2">
    <source>
        <dbReference type="Proteomes" id="UP000290289"/>
    </source>
</evidence>
<accession>A0A498IAF9</accession>
<proteinExistence type="predicted"/>
<keyword evidence="2" id="KW-1185">Reference proteome</keyword>
<name>A0A498IAF9_MALDO</name>
<gene>
    <name evidence="1" type="ORF">DVH24_034152</name>
</gene>
<organism evidence="1 2">
    <name type="scientific">Malus domestica</name>
    <name type="common">Apple</name>
    <name type="synonym">Pyrus malus</name>
    <dbReference type="NCBI Taxonomy" id="3750"/>
    <lineage>
        <taxon>Eukaryota</taxon>
        <taxon>Viridiplantae</taxon>
        <taxon>Streptophyta</taxon>
        <taxon>Embryophyta</taxon>
        <taxon>Tracheophyta</taxon>
        <taxon>Spermatophyta</taxon>
        <taxon>Magnoliopsida</taxon>
        <taxon>eudicotyledons</taxon>
        <taxon>Gunneridae</taxon>
        <taxon>Pentapetalae</taxon>
        <taxon>rosids</taxon>
        <taxon>fabids</taxon>
        <taxon>Rosales</taxon>
        <taxon>Rosaceae</taxon>
        <taxon>Amygdaloideae</taxon>
        <taxon>Maleae</taxon>
        <taxon>Malus</taxon>
    </lineage>
</organism>
<dbReference type="Proteomes" id="UP000290289">
    <property type="component" value="Chromosome 13"/>
</dbReference>
<dbReference type="EMBL" id="RDQH01000339">
    <property type="protein sequence ID" value="RXH78945.1"/>
    <property type="molecule type" value="Genomic_DNA"/>
</dbReference>
<reference evidence="1 2" key="1">
    <citation type="submission" date="2018-10" db="EMBL/GenBank/DDBJ databases">
        <title>A high-quality apple genome assembly.</title>
        <authorList>
            <person name="Hu J."/>
        </authorList>
    </citation>
    <scope>NUCLEOTIDE SEQUENCE [LARGE SCALE GENOMIC DNA]</scope>
    <source>
        <strain evidence="2">cv. HFTH1</strain>
        <tissue evidence="1">Young leaf</tissue>
    </source>
</reference>
<sequence length="83" mass="9285">MDVSVVKFSCYVENMASIVVIEWLDPISKSPHGQQIFTYEGIQSADDCANFGTFATPYGKTYLSLEWRNYISHVGQEFPGGVN</sequence>
<comment type="caution">
    <text evidence="1">The sequence shown here is derived from an EMBL/GenBank/DDBJ whole genome shotgun (WGS) entry which is preliminary data.</text>
</comment>